<name>A0A9D1IZZ5_9FIRM</name>
<reference evidence="3" key="2">
    <citation type="journal article" date="2021" name="PeerJ">
        <title>Extensive microbial diversity within the chicken gut microbiome revealed by metagenomics and culture.</title>
        <authorList>
            <person name="Gilroy R."/>
            <person name="Ravi A."/>
            <person name="Getino M."/>
            <person name="Pursley I."/>
            <person name="Horton D.L."/>
            <person name="Alikhan N.F."/>
            <person name="Baker D."/>
            <person name="Gharbi K."/>
            <person name="Hall N."/>
            <person name="Watson M."/>
            <person name="Adriaenssens E.M."/>
            <person name="Foster-Nyarko E."/>
            <person name="Jarju S."/>
            <person name="Secka A."/>
            <person name="Antonio M."/>
            <person name="Oren A."/>
            <person name="Chaudhuri R.R."/>
            <person name="La Ragione R."/>
            <person name="Hildebrand F."/>
            <person name="Pallen M.J."/>
        </authorList>
    </citation>
    <scope>NUCLEOTIDE SEQUENCE</scope>
    <source>
        <strain evidence="3">ChiGjej3B3-7149</strain>
    </source>
</reference>
<dbReference type="Gene3D" id="3.40.50.1110">
    <property type="entry name" value="SGNH hydrolase"/>
    <property type="match status" value="1"/>
</dbReference>
<feature type="compositionally biased region" description="Acidic residues" evidence="1">
    <location>
        <begin position="76"/>
        <end position="92"/>
    </location>
</feature>
<feature type="region of interest" description="Disordered" evidence="1">
    <location>
        <begin position="39"/>
        <end position="110"/>
    </location>
</feature>
<reference evidence="3" key="1">
    <citation type="submission" date="2020-10" db="EMBL/GenBank/DDBJ databases">
        <authorList>
            <person name="Gilroy R."/>
        </authorList>
    </citation>
    <scope>NUCLEOTIDE SEQUENCE</scope>
    <source>
        <strain evidence="3">ChiGjej3B3-7149</strain>
    </source>
</reference>
<accession>A0A9D1IZZ5</accession>
<dbReference type="InterPro" id="IPR036514">
    <property type="entry name" value="SGNH_hydro_sf"/>
</dbReference>
<gene>
    <name evidence="3" type="ORF">IAD36_08570</name>
</gene>
<evidence type="ECO:0000259" key="2">
    <source>
        <dbReference type="Pfam" id="PF13472"/>
    </source>
</evidence>
<feature type="compositionally biased region" description="Low complexity" evidence="1">
    <location>
        <begin position="49"/>
        <end position="75"/>
    </location>
</feature>
<dbReference type="Proteomes" id="UP000824238">
    <property type="component" value="Unassembled WGS sequence"/>
</dbReference>
<organism evidence="3 4">
    <name type="scientific">Candidatus Scatomorpha intestinigallinarum</name>
    <dbReference type="NCBI Taxonomy" id="2840923"/>
    <lineage>
        <taxon>Bacteria</taxon>
        <taxon>Bacillati</taxon>
        <taxon>Bacillota</taxon>
        <taxon>Clostridia</taxon>
        <taxon>Eubacteriales</taxon>
        <taxon>Candidatus Scatomorpha</taxon>
    </lineage>
</organism>
<dbReference type="SUPFAM" id="SSF52266">
    <property type="entry name" value="SGNH hydrolase"/>
    <property type="match status" value="1"/>
</dbReference>
<dbReference type="InterPro" id="IPR013830">
    <property type="entry name" value="SGNH_hydro"/>
</dbReference>
<dbReference type="AlphaFoldDB" id="A0A9D1IZZ5"/>
<comment type="caution">
    <text evidence="3">The sequence shown here is derived from an EMBL/GenBank/DDBJ whole genome shotgun (WGS) entry which is preliminary data.</text>
</comment>
<sequence>MRRNRQQRFRRGLKTALVIFAVLALMLITSSGFFTGRHGATEPAEDLGPAESAAPPSEAPGGDENAPGSAPPEESAAPEDGADGGEGGDDAEESGHPKPTPTPNDCGMLVPESEAVDDSYFDDAVFIGNSRTEGLKMYSGLTNATFITEVGLTVDSIFTDYCDISGGGKARAFDQLAGMEFSKVYIMLGMNELGWVYESVFKEDYGKIIDKIREINPDAVIYIQSIIPVSKWKDSNDEVYTIANVNRLNTQLRALADEKEVHYVDVAEGVMDDEGYLPFEATGDGVHLTPEYCVVWMDYLRTHTAQ</sequence>
<evidence type="ECO:0000313" key="3">
    <source>
        <dbReference type="EMBL" id="HIR55630.1"/>
    </source>
</evidence>
<evidence type="ECO:0000313" key="4">
    <source>
        <dbReference type="Proteomes" id="UP000824238"/>
    </source>
</evidence>
<protein>
    <recommendedName>
        <fullName evidence="2">SGNH hydrolase-type esterase domain-containing protein</fullName>
    </recommendedName>
</protein>
<evidence type="ECO:0000256" key="1">
    <source>
        <dbReference type="SAM" id="MobiDB-lite"/>
    </source>
</evidence>
<dbReference type="Pfam" id="PF13472">
    <property type="entry name" value="Lipase_GDSL_2"/>
    <property type="match status" value="1"/>
</dbReference>
<dbReference type="EMBL" id="DVHH01000203">
    <property type="protein sequence ID" value="HIR55630.1"/>
    <property type="molecule type" value="Genomic_DNA"/>
</dbReference>
<feature type="domain" description="SGNH hydrolase-type esterase" evidence="2">
    <location>
        <begin position="171"/>
        <end position="291"/>
    </location>
</feature>
<proteinExistence type="predicted"/>